<evidence type="ECO:0000256" key="1">
    <source>
        <dbReference type="SAM" id="Phobius"/>
    </source>
</evidence>
<dbReference type="AlphaFoldDB" id="K9XRV2"/>
<dbReference type="eggNOG" id="ENOG502ZBK0">
    <property type="taxonomic scope" value="Bacteria"/>
</dbReference>
<feature type="transmembrane region" description="Helical" evidence="1">
    <location>
        <begin position="223"/>
        <end position="246"/>
    </location>
</feature>
<proteinExistence type="predicted"/>
<name>K9XRV2_STAC7</name>
<dbReference type="EMBL" id="CP003653">
    <property type="protein sequence ID" value="AFZ34407.1"/>
    <property type="molecule type" value="Genomic_DNA"/>
</dbReference>
<dbReference type="Proteomes" id="UP000010473">
    <property type="component" value="Chromosome"/>
</dbReference>
<dbReference type="RefSeq" id="WP_015192080.1">
    <property type="nucleotide sequence ID" value="NC_019748.1"/>
</dbReference>
<reference evidence="3" key="1">
    <citation type="journal article" date="2013" name="Proc. Natl. Acad. Sci. U.S.A.">
        <title>Improving the coverage of the cyanobacterial phylum using diversity-driven genome sequencing.</title>
        <authorList>
            <person name="Shih P.M."/>
            <person name="Wu D."/>
            <person name="Latifi A."/>
            <person name="Axen S.D."/>
            <person name="Fewer D.P."/>
            <person name="Talla E."/>
            <person name="Calteau A."/>
            <person name="Cai F."/>
            <person name="Tandeau de Marsac N."/>
            <person name="Rippka R."/>
            <person name="Herdman M."/>
            <person name="Sivonen K."/>
            <person name="Coursin T."/>
            <person name="Laurent T."/>
            <person name="Goodwin L."/>
            <person name="Nolan M."/>
            <person name="Davenport K.W."/>
            <person name="Han C.S."/>
            <person name="Rubin E.M."/>
            <person name="Eisen J.A."/>
            <person name="Woyke T."/>
            <person name="Gugger M."/>
            <person name="Kerfeld C.A."/>
        </authorList>
    </citation>
    <scope>NUCLEOTIDE SEQUENCE [LARGE SCALE GENOMIC DNA]</scope>
    <source>
        <strain evidence="3">ATCC 29371 / PCC 7437</strain>
    </source>
</reference>
<evidence type="ECO:0000313" key="2">
    <source>
        <dbReference type="EMBL" id="AFZ34407.1"/>
    </source>
</evidence>
<dbReference type="STRING" id="111780.Sta7437_0819"/>
<protein>
    <recommendedName>
        <fullName evidence="4">DUF3153 domain-containing protein</fullName>
    </recommendedName>
</protein>
<gene>
    <name evidence="2" type="ordered locus">Sta7437_0819</name>
</gene>
<accession>K9XRV2</accession>
<evidence type="ECO:0008006" key="4">
    <source>
        <dbReference type="Google" id="ProtNLM"/>
    </source>
</evidence>
<dbReference type="PATRIC" id="fig|111780.3.peg.851"/>
<sequence>METMKHKKHPLVFFLPLIFCLLTFLTGCVRYDVGVNFDHPQKGSIVQHIKIGEQLSSLSQAEAKQWLNSIEDRARQLRGKVTKINAQEVIVTIPFSNGKELTKKFNQFFYTPNSKLNNSIQSDSLDLVKLNSLLTLKQSNFVFFERANLNLTVDLRALGVLSNQGKIIVSPGSLIDLQFQLNTPLFARSLTGNNLLEPINHSQGKQLIWQLQPGQINNIKAVVWLPSPIGIGSLIIALLALGGFYLKYKRLPGVVKV</sequence>
<keyword evidence="1" id="KW-0472">Membrane</keyword>
<dbReference type="OrthoDB" id="458293at2"/>
<dbReference type="PROSITE" id="PS51257">
    <property type="entry name" value="PROKAR_LIPOPROTEIN"/>
    <property type="match status" value="1"/>
</dbReference>
<dbReference type="HOGENOM" id="CLU_088265_0_0_3"/>
<keyword evidence="3" id="KW-1185">Reference proteome</keyword>
<dbReference type="Pfam" id="PF11353">
    <property type="entry name" value="DUF3153"/>
    <property type="match status" value="1"/>
</dbReference>
<dbReference type="KEGG" id="scs:Sta7437_0819"/>
<organism evidence="2 3">
    <name type="scientific">Stanieria cyanosphaera (strain ATCC 29371 / PCC 7437)</name>
    <dbReference type="NCBI Taxonomy" id="111780"/>
    <lineage>
        <taxon>Bacteria</taxon>
        <taxon>Bacillati</taxon>
        <taxon>Cyanobacteriota</taxon>
        <taxon>Cyanophyceae</taxon>
        <taxon>Pleurocapsales</taxon>
        <taxon>Dermocarpellaceae</taxon>
        <taxon>Stanieria</taxon>
    </lineage>
</organism>
<keyword evidence="1" id="KW-1133">Transmembrane helix</keyword>
<keyword evidence="1" id="KW-0812">Transmembrane</keyword>
<evidence type="ECO:0000313" key="3">
    <source>
        <dbReference type="Proteomes" id="UP000010473"/>
    </source>
</evidence>
<dbReference type="InterPro" id="IPR021499">
    <property type="entry name" value="DUF3153"/>
</dbReference>